<organism evidence="2 3">
    <name type="scientific">Mucilaginibacter pallidiroseus</name>
    <dbReference type="NCBI Taxonomy" id="2599295"/>
    <lineage>
        <taxon>Bacteria</taxon>
        <taxon>Pseudomonadati</taxon>
        <taxon>Bacteroidota</taxon>
        <taxon>Sphingobacteriia</taxon>
        <taxon>Sphingobacteriales</taxon>
        <taxon>Sphingobacteriaceae</taxon>
        <taxon>Mucilaginibacter</taxon>
    </lineage>
</organism>
<protein>
    <recommendedName>
        <fullName evidence="4">Phosphatidylcholine 1-acylhydrolase</fullName>
    </recommendedName>
</protein>
<keyword evidence="3" id="KW-1185">Reference proteome</keyword>
<gene>
    <name evidence="2" type="ORF">FPZ43_07915</name>
</gene>
<dbReference type="Proteomes" id="UP000320042">
    <property type="component" value="Unassembled WGS sequence"/>
</dbReference>
<feature type="signal peptide" evidence="1">
    <location>
        <begin position="1"/>
        <end position="31"/>
    </location>
</feature>
<name>A0A563UEH5_9SPHI</name>
<sequence length="342" mass="39273">MFTPLIGYYKILSGKRLLFLFIILISFGASAKTTPDTVDFNGVPVKQDTISTLIAKRIINREFNDIYQQNLRPSFFGQEYFQPVKTQLVGDVVANFGVLNTPRSRFFVNAFARIKVRLLSQRGAPVKSPSYMPGIQLFYRLNDDIYHPQFLSGGYTHHSNGIRGSTLRPDNSFNVDSGKFSTNFYTLNYTIGKRIDKETRIINHYATGGVEIHEGLFGTAGTAFGLPGRYGFVRVNGTYMRNLAKRYQDPIKTDHWLFDNWQRIQFDFTYIADKYENYNAFNLKKRLNVSLKYYYHLPFIQNMAIMGGAGYRGQDDYNISFQDSYGYVTIGISSGLSFMFNR</sequence>
<evidence type="ECO:0008006" key="4">
    <source>
        <dbReference type="Google" id="ProtNLM"/>
    </source>
</evidence>
<comment type="caution">
    <text evidence="2">The sequence shown here is derived from an EMBL/GenBank/DDBJ whole genome shotgun (WGS) entry which is preliminary data.</text>
</comment>
<dbReference type="RefSeq" id="WP_146381328.1">
    <property type="nucleotide sequence ID" value="NZ_VOEJ01000003.1"/>
</dbReference>
<dbReference type="OrthoDB" id="977150at2"/>
<dbReference type="EMBL" id="VOEJ01000003">
    <property type="protein sequence ID" value="TWR29772.1"/>
    <property type="molecule type" value="Genomic_DNA"/>
</dbReference>
<evidence type="ECO:0000313" key="3">
    <source>
        <dbReference type="Proteomes" id="UP000320042"/>
    </source>
</evidence>
<evidence type="ECO:0000313" key="2">
    <source>
        <dbReference type="EMBL" id="TWR29772.1"/>
    </source>
</evidence>
<feature type="chain" id="PRO_5021887748" description="Phosphatidylcholine 1-acylhydrolase" evidence="1">
    <location>
        <begin position="32"/>
        <end position="342"/>
    </location>
</feature>
<keyword evidence="1" id="KW-0732">Signal</keyword>
<accession>A0A563UEH5</accession>
<proteinExistence type="predicted"/>
<reference evidence="2 3" key="1">
    <citation type="submission" date="2019-07" db="EMBL/GenBank/DDBJ databases">
        <authorList>
            <person name="Kim J."/>
        </authorList>
    </citation>
    <scope>NUCLEOTIDE SEQUENCE [LARGE SCALE GENOMIC DNA]</scope>
    <source>
        <strain evidence="3">dk17</strain>
    </source>
</reference>
<evidence type="ECO:0000256" key="1">
    <source>
        <dbReference type="SAM" id="SignalP"/>
    </source>
</evidence>
<dbReference type="AlphaFoldDB" id="A0A563UEH5"/>